<protein>
    <submittedName>
        <fullName evidence="2">Uncharacterized protein</fullName>
    </submittedName>
</protein>
<proteinExistence type="predicted"/>
<evidence type="ECO:0000313" key="2">
    <source>
        <dbReference type="EMBL" id="QDT10263.1"/>
    </source>
</evidence>
<accession>A0A517NT19</accession>
<evidence type="ECO:0000313" key="3">
    <source>
        <dbReference type="Proteomes" id="UP000319817"/>
    </source>
</evidence>
<feature type="transmembrane region" description="Helical" evidence="1">
    <location>
        <begin position="46"/>
        <end position="70"/>
    </location>
</feature>
<name>A0A517NT19_9BACT</name>
<reference evidence="2 3" key="1">
    <citation type="submission" date="2019-02" db="EMBL/GenBank/DDBJ databases">
        <title>Deep-cultivation of Planctomycetes and their phenomic and genomic characterization uncovers novel biology.</title>
        <authorList>
            <person name="Wiegand S."/>
            <person name="Jogler M."/>
            <person name="Boedeker C."/>
            <person name="Pinto D."/>
            <person name="Vollmers J."/>
            <person name="Rivas-Marin E."/>
            <person name="Kohn T."/>
            <person name="Peeters S.H."/>
            <person name="Heuer A."/>
            <person name="Rast P."/>
            <person name="Oberbeckmann S."/>
            <person name="Bunk B."/>
            <person name="Jeske O."/>
            <person name="Meyerdierks A."/>
            <person name="Storesund J.E."/>
            <person name="Kallscheuer N."/>
            <person name="Luecker S."/>
            <person name="Lage O.M."/>
            <person name="Pohl T."/>
            <person name="Merkel B.J."/>
            <person name="Hornburger P."/>
            <person name="Mueller R.-W."/>
            <person name="Bruemmer F."/>
            <person name="Labrenz M."/>
            <person name="Spormann A.M."/>
            <person name="Op den Camp H."/>
            <person name="Overmann J."/>
            <person name="Amann R."/>
            <person name="Jetten M.S.M."/>
            <person name="Mascher T."/>
            <person name="Medema M.H."/>
            <person name="Devos D.P."/>
            <person name="Kaster A.-K."/>
            <person name="Ovreas L."/>
            <person name="Rohde M."/>
            <person name="Galperin M.Y."/>
            <person name="Jogler C."/>
        </authorList>
    </citation>
    <scope>NUCLEOTIDE SEQUENCE [LARGE SCALE GENOMIC DNA]</scope>
    <source>
        <strain evidence="2 3">K23_9</strain>
    </source>
</reference>
<gene>
    <name evidence="2" type="ORF">K239x_22190</name>
</gene>
<organism evidence="2 3">
    <name type="scientific">Stieleria marina</name>
    <dbReference type="NCBI Taxonomy" id="1930275"/>
    <lineage>
        <taxon>Bacteria</taxon>
        <taxon>Pseudomonadati</taxon>
        <taxon>Planctomycetota</taxon>
        <taxon>Planctomycetia</taxon>
        <taxon>Pirellulales</taxon>
        <taxon>Pirellulaceae</taxon>
        <taxon>Stieleria</taxon>
    </lineage>
</organism>
<keyword evidence="3" id="KW-1185">Reference proteome</keyword>
<dbReference type="EMBL" id="CP036526">
    <property type="protein sequence ID" value="QDT10263.1"/>
    <property type="molecule type" value="Genomic_DNA"/>
</dbReference>
<keyword evidence="1" id="KW-0472">Membrane</keyword>
<dbReference type="AlphaFoldDB" id="A0A517NT19"/>
<feature type="transmembrane region" description="Helical" evidence="1">
    <location>
        <begin position="21"/>
        <end position="40"/>
    </location>
</feature>
<sequence length="84" mass="9065">MTNRIARRDAMRAKNAFPYGKFVGLLTAAFVTLVGVYMQLEPITILMRSTVSAIVIGTVVSVGVSIVRLADAENPNQKQNVGRG</sequence>
<dbReference type="RefSeq" id="WP_145417767.1">
    <property type="nucleotide sequence ID" value="NZ_CP036526.1"/>
</dbReference>
<dbReference type="Proteomes" id="UP000319817">
    <property type="component" value="Chromosome"/>
</dbReference>
<keyword evidence="1" id="KW-0812">Transmembrane</keyword>
<evidence type="ECO:0000256" key="1">
    <source>
        <dbReference type="SAM" id="Phobius"/>
    </source>
</evidence>
<keyword evidence="1" id="KW-1133">Transmembrane helix</keyword>